<dbReference type="Proteomes" id="UP000226192">
    <property type="component" value="Unassembled WGS sequence"/>
</dbReference>
<dbReference type="Pfam" id="PF14388">
    <property type="entry name" value="DUF4419"/>
    <property type="match status" value="1"/>
</dbReference>
<proteinExistence type="predicted"/>
<dbReference type="PANTHER" id="PTHR31252">
    <property type="entry name" value="DUF4419 DOMAIN-CONTAINING PROTEIN"/>
    <property type="match status" value="1"/>
</dbReference>
<gene>
    <name evidence="2" type="ORF">CDD81_8107</name>
</gene>
<sequence>MRSSIVLALTGLLSLAAAKPQFLWLNKKLDYIPLDTTRAVQSGDELFRKSCPEEISPRLRVTPRLLNSSYDSIHTQAFDRKQIYASSSSFVRGVIEAWSQHQHLSLRPDEVWFEILAQLNFYMTKNAETVRNLFVDHEGKEEIKVYYQPDVTSDSLVQSFARNLKDRVKTDWLAEWVKPGFSTSSPEDDLTANIYMMGLMQTFFDFSGASLCGLPSIKLKGERQDWVNLLGKLEHLREFGSEPTEYARVLQPILEGFVRTWDEPKSAATTEFWSNIVLGTQTAICGGTTRVNGWITGFYFWKPKGDLFVTPEQRERLPGGSRLGNVKYVAVKIDQLPISYAKVPVKLENYPGLPGQQTAYLLAGNIGVFRTVNRAQTAVSAEPMSGWYMYGPVDPKESLKTNPGNMDELTHIEVQFGKCAARY</sequence>
<feature type="chain" id="PRO_5012022022" evidence="1">
    <location>
        <begin position="19"/>
        <end position="423"/>
    </location>
</feature>
<keyword evidence="3" id="KW-1185">Reference proteome</keyword>
<organism evidence="2 3">
    <name type="scientific">Ophiocordyceps australis</name>
    <dbReference type="NCBI Taxonomy" id="1399860"/>
    <lineage>
        <taxon>Eukaryota</taxon>
        <taxon>Fungi</taxon>
        <taxon>Dikarya</taxon>
        <taxon>Ascomycota</taxon>
        <taxon>Pezizomycotina</taxon>
        <taxon>Sordariomycetes</taxon>
        <taxon>Hypocreomycetidae</taxon>
        <taxon>Hypocreales</taxon>
        <taxon>Ophiocordycipitaceae</taxon>
        <taxon>Ophiocordyceps</taxon>
    </lineage>
</organism>
<protein>
    <submittedName>
        <fullName evidence="2">Uncharacterized protein</fullName>
    </submittedName>
</protein>
<dbReference type="AlphaFoldDB" id="A0A2C5Y1W4"/>
<evidence type="ECO:0000256" key="1">
    <source>
        <dbReference type="SAM" id="SignalP"/>
    </source>
</evidence>
<evidence type="ECO:0000313" key="3">
    <source>
        <dbReference type="Proteomes" id="UP000226192"/>
    </source>
</evidence>
<comment type="caution">
    <text evidence="2">The sequence shown here is derived from an EMBL/GenBank/DDBJ whole genome shotgun (WGS) entry which is preliminary data.</text>
</comment>
<dbReference type="EMBL" id="NJET01000097">
    <property type="protein sequence ID" value="PHH61643.1"/>
    <property type="molecule type" value="Genomic_DNA"/>
</dbReference>
<dbReference type="InterPro" id="IPR025533">
    <property type="entry name" value="DUF4419"/>
</dbReference>
<dbReference type="OrthoDB" id="9978173at2759"/>
<dbReference type="STRING" id="1399860.A0A2C5Y1W4"/>
<evidence type="ECO:0000313" key="2">
    <source>
        <dbReference type="EMBL" id="PHH61643.1"/>
    </source>
</evidence>
<keyword evidence="1" id="KW-0732">Signal</keyword>
<accession>A0A2C5Y1W4</accession>
<name>A0A2C5Y1W4_9HYPO</name>
<dbReference type="PANTHER" id="PTHR31252:SF11">
    <property type="entry name" value="DUF4419 DOMAIN-CONTAINING PROTEIN"/>
    <property type="match status" value="1"/>
</dbReference>
<reference evidence="2 3" key="1">
    <citation type="submission" date="2017-06" db="EMBL/GenBank/DDBJ databases">
        <title>Ant-infecting Ophiocordyceps genomes reveal a high diversity of potential behavioral manipulation genes and a possible major role for enterotoxins.</title>
        <authorList>
            <person name="De Bekker C."/>
            <person name="Evans H.C."/>
            <person name="Brachmann A."/>
            <person name="Hughes D.P."/>
        </authorList>
    </citation>
    <scope>NUCLEOTIDE SEQUENCE [LARGE SCALE GENOMIC DNA]</scope>
    <source>
        <strain evidence="2 3">Map64</strain>
    </source>
</reference>
<feature type="signal peptide" evidence="1">
    <location>
        <begin position="1"/>
        <end position="18"/>
    </location>
</feature>